<gene>
    <name evidence="2" type="ORF">SAMN04488028_1011039</name>
</gene>
<proteinExistence type="predicted"/>
<dbReference type="EMBL" id="FRAA01000001">
    <property type="protein sequence ID" value="SHJ72871.1"/>
    <property type="molecule type" value="Genomic_DNA"/>
</dbReference>
<dbReference type="Proteomes" id="UP000184474">
    <property type="component" value="Unassembled WGS sequence"/>
</dbReference>
<accession>A0A1M6LNT8</accession>
<protein>
    <submittedName>
        <fullName evidence="2">Uncharacterized protein</fullName>
    </submittedName>
</protein>
<keyword evidence="1" id="KW-0732">Signal</keyword>
<reference evidence="3" key="1">
    <citation type="submission" date="2016-11" db="EMBL/GenBank/DDBJ databases">
        <authorList>
            <person name="Varghese N."/>
            <person name="Submissions S."/>
        </authorList>
    </citation>
    <scope>NUCLEOTIDE SEQUENCE [LARGE SCALE GENOMIC DNA]</scope>
    <source>
        <strain evidence="3">DSM 26134</strain>
    </source>
</reference>
<dbReference type="RefSeq" id="WP_073119960.1">
    <property type="nucleotide sequence ID" value="NZ_FRAA01000001.1"/>
</dbReference>
<keyword evidence="3" id="KW-1185">Reference proteome</keyword>
<evidence type="ECO:0000313" key="3">
    <source>
        <dbReference type="Proteomes" id="UP000184474"/>
    </source>
</evidence>
<feature type="signal peptide" evidence="1">
    <location>
        <begin position="1"/>
        <end position="19"/>
    </location>
</feature>
<evidence type="ECO:0000313" key="2">
    <source>
        <dbReference type="EMBL" id="SHJ72871.1"/>
    </source>
</evidence>
<dbReference type="STRING" id="156994.SAMN04488028_1011039"/>
<sequence>MKKCMLIILGLVTAVTAMAQDLSPYKAYQIKQNVKVEILEIKRVEKYGWDNLEVKYRLTNESNYDLQKVDFLVHLLDENDKEIGSIELFAFKVPKSSSKKYKSVDILSPYVNAEIANQLVETKQLDVLMDNQESMVSIKSSQDLNLK</sequence>
<dbReference type="AlphaFoldDB" id="A0A1M6LNT8"/>
<feature type="chain" id="PRO_5012070615" evidence="1">
    <location>
        <begin position="20"/>
        <end position="147"/>
    </location>
</feature>
<evidence type="ECO:0000256" key="1">
    <source>
        <dbReference type="SAM" id="SignalP"/>
    </source>
</evidence>
<organism evidence="2 3">
    <name type="scientific">Reichenbachiella agariperforans</name>
    <dbReference type="NCBI Taxonomy" id="156994"/>
    <lineage>
        <taxon>Bacteria</taxon>
        <taxon>Pseudomonadati</taxon>
        <taxon>Bacteroidota</taxon>
        <taxon>Cytophagia</taxon>
        <taxon>Cytophagales</taxon>
        <taxon>Reichenbachiellaceae</taxon>
        <taxon>Reichenbachiella</taxon>
    </lineage>
</organism>
<name>A0A1M6LNT8_REIAG</name>